<gene>
    <name evidence="1" type="ORF">C0Q70_09666</name>
</gene>
<sequence>MTHIRPNWLDRPVTVLGTDIRRGSAGARAEIVTGVRSSGIGTCRERPARWTGSPTHHRLLFPPVILGVRRV</sequence>
<organism evidence="1 2">
    <name type="scientific">Pomacea canaliculata</name>
    <name type="common">Golden apple snail</name>
    <dbReference type="NCBI Taxonomy" id="400727"/>
    <lineage>
        <taxon>Eukaryota</taxon>
        <taxon>Metazoa</taxon>
        <taxon>Spiralia</taxon>
        <taxon>Lophotrochozoa</taxon>
        <taxon>Mollusca</taxon>
        <taxon>Gastropoda</taxon>
        <taxon>Caenogastropoda</taxon>
        <taxon>Architaenioglossa</taxon>
        <taxon>Ampullarioidea</taxon>
        <taxon>Ampullariidae</taxon>
        <taxon>Pomacea</taxon>
    </lineage>
</organism>
<dbReference type="Proteomes" id="UP000245119">
    <property type="component" value="Linkage Group LG5"/>
</dbReference>
<proteinExistence type="predicted"/>
<name>A0A2T7PAF1_POMCA</name>
<reference evidence="1 2" key="1">
    <citation type="submission" date="2018-04" db="EMBL/GenBank/DDBJ databases">
        <title>The genome of golden apple snail Pomacea canaliculata provides insight into stress tolerance and invasive adaptation.</title>
        <authorList>
            <person name="Liu C."/>
            <person name="Liu B."/>
            <person name="Ren Y."/>
            <person name="Zhang Y."/>
            <person name="Wang H."/>
            <person name="Li S."/>
            <person name="Jiang F."/>
            <person name="Yin L."/>
            <person name="Zhang G."/>
            <person name="Qian W."/>
            <person name="Fan W."/>
        </authorList>
    </citation>
    <scope>NUCLEOTIDE SEQUENCE [LARGE SCALE GENOMIC DNA]</scope>
    <source>
        <strain evidence="1">SZHN2017</strain>
        <tissue evidence="1">Muscle</tissue>
    </source>
</reference>
<protein>
    <submittedName>
        <fullName evidence="1">Uncharacterized protein</fullName>
    </submittedName>
</protein>
<keyword evidence="2" id="KW-1185">Reference proteome</keyword>
<comment type="caution">
    <text evidence="1">The sequence shown here is derived from an EMBL/GenBank/DDBJ whole genome shotgun (WGS) entry which is preliminary data.</text>
</comment>
<accession>A0A2T7PAF1</accession>
<evidence type="ECO:0000313" key="2">
    <source>
        <dbReference type="Proteomes" id="UP000245119"/>
    </source>
</evidence>
<dbReference type="AlphaFoldDB" id="A0A2T7PAF1"/>
<evidence type="ECO:0000313" key="1">
    <source>
        <dbReference type="EMBL" id="PVD30400.1"/>
    </source>
</evidence>
<dbReference type="EMBL" id="PZQS01000005">
    <property type="protein sequence ID" value="PVD30400.1"/>
    <property type="molecule type" value="Genomic_DNA"/>
</dbReference>